<dbReference type="RefSeq" id="WP_248205718.1">
    <property type="nucleotide sequence ID" value="NZ_JALNMH010000003.1"/>
</dbReference>
<evidence type="ECO:0000313" key="17">
    <source>
        <dbReference type="Proteomes" id="UP001431449"/>
    </source>
</evidence>
<dbReference type="InterPro" id="IPR034804">
    <property type="entry name" value="SQR/QFR_C/D"/>
</dbReference>
<keyword evidence="13" id="KW-0408">Iron</keyword>
<dbReference type="Proteomes" id="UP001431449">
    <property type="component" value="Unassembled WGS sequence"/>
</dbReference>
<evidence type="ECO:0000256" key="11">
    <source>
        <dbReference type="ARBA" id="ARBA00022982"/>
    </source>
</evidence>
<feature type="transmembrane region" description="Helical" evidence="15">
    <location>
        <begin position="62"/>
        <end position="80"/>
    </location>
</feature>
<evidence type="ECO:0000256" key="9">
    <source>
        <dbReference type="ARBA" id="ARBA00022692"/>
    </source>
</evidence>
<comment type="subcellular location">
    <subcellularLocation>
        <location evidence="3">Membrane</location>
        <topology evidence="3">Multi-pass membrane protein</topology>
    </subcellularLocation>
</comment>
<feature type="transmembrane region" description="Helical" evidence="15">
    <location>
        <begin position="100"/>
        <end position="124"/>
    </location>
</feature>
<dbReference type="InterPro" id="IPR014312">
    <property type="entry name" value="Succ_DH_anchor"/>
</dbReference>
<accession>A0ABT0GEI9</accession>
<evidence type="ECO:0000256" key="8">
    <source>
        <dbReference type="ARBA" id="ARBA00022617"/>
    </source>
</evidence>
<evidence type="ECO:0000256" key="14">
    <source>
        <dbReference type="ARBA" id="ARBA00023136"/>
    </source>
</evidence>
<evidence type="ECO:0000256" key="5">
    <source>
        <dbReference type="ARBA" id="ARBA00019425"/>
    </source>
</evidence>
<dbReference type="SUPFAM" id="SSF81343">
    <property type="entry name" value="Fumarate reductase respiratory complex transmembrane subunits"/>
    <property type="match status" value="1"/>
</dbReference>
<comment type="cofactor">
    <cofactor evidence="1">
        <name>heme</name>
        <dbReference type="ChEBI" id="CHEBI:30413"/>
    </cofactor>
</comment>
<comment type="caution">
    <text evidence="16">The sequence shown here is derived from an EMBL/GenBank/DDBJ whole genome shotgun (WGS) entry which is preliminary data.</text>
</comment>
<feature type="transmembrane region" description="Helical" evidence="15">
    <location>
        <begin position="28"/>
        <end position="50"/>
    </location>
</feature>
<evidence type="ECO:0000256" key="13">
    <source>
        <dbReference type="ARBA" id="ARBA00023004"/>
    </source>
</evidence>
<dbReference type="NCBIfam" id="TIGR02968">
    <property type="entry name" value="succ_dehyd_anc"/>
    <property type="match status" value="1"/>
</dbReference>
<keyword evidence="10" id="KW-0479">Metal-binding</keyword>
<keyword evidence="17" id="KW-1185">Reference proteome</keyword>
<evidence type="ECO:0000256" key="1">
    <source>
        <dbReference type="ARBA" id="ARBA00001971"/>
    </source>
</evidence>
<dbReference type="EMBL" id="JALNMH010000003">
    <property type="protein sequence ID" value="MCK7592951.1"/>
    <property type="molecule type" value="Genomic_DNA"/>
</dbReference>
<evidence type="ECO:0000313" key="16">
    <source>
        <dbReference type="EMBL" id="MCK7592951.1"/>
    </source>
</evidence>
<keyword evidence="11" id="KW-0249">Electron transport</keyword>
<keyword evidence="8" id="KW-0349">Heme</keyword>
<dbReference type="Gene3D" id="1.20.1300.10">
    <property type="entry name" value="Fumarate reductase/succinate dehydrogenase, transmembrane subunit"/>
    <property type="match status" value="1"/>
</dbReference>
<dbReference type="InterPro" id="IPR000701">
    <property type="entry name" value="SuccDH_FuR_B_TM-su"/>
</dbReference>
<dbReference type="Pfam" id="PF01127">
    <property type="entry name" value="Sdh_cyt"/>
    <property type="match status" value="1"/>
</dbReference>
<evidence type="ECO:0000256" key="12">
    <source>
        <dbReference type="ARBA" id="ARBA00022989"/>
    </source>
</evidence>
<keyword evidence="14 15" id="KW-0472">Membrane</keyword>
<protein>
    <recommendedName>
        <fullName evidence="5">Succinate dehydrogenase hydrophobic membrane anchor subunit</fullName>
    </recommendedName>
</protein>
<keyword evidence="9 15" id="KW-0812">Transmembrane</keyword>
<gene>
    <name evidence="16" type="primary">sdhD</name>
    <name evidence="16" type="ORF">M0G41_04620</name>
</gene>
<keyword evidence="6" id="KW-0813">Transport</keyword>
<evidence type="ECO:0000256" key="2">
    <source>
        <dbReference type="ARBA" id="ARBA00004050"/>
    </source>
</evidence>
<organism evidence="16 17">
    <name type="scientific">Pseudomarimonas salicorniae</name>
    <dbReference type="NCBI Taxonomy" id="2933270"/>
    <lineage>
        <taxon>Bacteria</taxon>
        <taxon>Pseudomonadati</taxon>
        <taxon>Pseudomonadota</taxon>
        <taxon>Gammaproteobacteria</taxon>
        <taxon>Lysobacterales</taxon>
        <taxon>Lysobacteraceae</taxon>
        <taxon>Pseudomarimonas</taxon>
    </lineage>
</organism>
<proteinExistence type="predicted"/>
<evidence type="ECO:0000256" key="7">
    <source>
        <dbReference type="ARBA" id="ARBA00022532"/>
    </source>
</evidence>
<evidence type="ECO:0000256" key="4">
    <source>
        <dbReference type="ARBA" id="ARBA00005163"/>
    </source>
</evidence>
<comment type="function">
    <text evidence="2">Membrane-anchoring subunit of succinate dehydrogenase (SDH).</text>
</comment>
<evidence type="ECO:0000256" key="3">
    <source>
        <dbReference type="ARBA" id="ARBA00004141"/>
    </source>
</evidence>
<name>A0ABT0GEI9_9GAMM</name>
<comment type="pathway">
    <text evidence="4">Carbohydrate metabolism; tricarboxylic acid cycle.</text>
</comment>
<evidence type="ECO:0000256" key="6">
    <source>
        <dbReference type="ARBA" id="ARBA00022448"/>
    </source>
</evidence>
<dbReference type="CDD" id="cd03495">
    <property type="entry name" value="SQR_TypeC_SdhD_like"/>
    <property type="match status" value="1"/>
</dbReference>
<keyword evidence="12 15" id="KW-1133">Transmembrane helix</keyword>
<sequence length="126" mass="13913">MSLQHPIARVRGLGSAKNGTHHWWVQRLTAVALALLTPWFIWLALCMVGADAFTVRATLAQPLNAVLMLAFVFSLFWHARLGLQVVIEDYIHTPWLEVTLQVFVMFACALAALASAIAIGRIVFTG</sequence>
<evidence type="ECO:0000256" key="15">
    <source>
        <dbReference type="SAM" id="Phobius"/>
    </source>
</evidence>
<evidence type="ECO:0000256" key="10">
    <source>
        <dbReference type="ARBA" id="ARBA00022723"/>
    </source>
</evidence>
<keyword evidence="7" id="KW-0816">Tricarboxylic acid cycle</keyword>
<reference evidence="16" key="1">
    <citation type="submission" date="2022-04" db="EMBL/GenBank/DDBJ databases">
        <title>Lysobacter sp. CAU 1642 isolated from sea sand.</title>
        <authorList>
            <person name="Kim W."/>
        </authorList>
    </citation>
    <scope>NUCLEOTIDE SEQUENCE</scope>
    <source>
        <strain evidence="16">CAU 1642</strain>
    </source>
</reference>